<dbReference type="EMBL" id="AEXM01000035">
    <property type="protein sequence ID" value="EGC81358.1"/>
    <property type="molecule type" value="Genomic_DNA"/>
</dbReference>
<dbReference type="PANTHER" id="PTHR48111">
    <property type="entry name" value="REGULATOR OF RPOS"/>
    <property type="match status" value="1"/>
</dbReference>
<dbReference type="AlphaFoldDB" id="F0GXT6"/>
<keyword evidence="1 6" id="KW-0597">Phosphoprotein</keyword>
<feature type="DNA-binding region" description="OmpR/PhoB-type" evidence="7">
    <location>
        <begin position="124"/>
        <end position="221"/>
    </location>
</feature>
<dbReference type="PANTHER" id="PTHR48111:SF40">
    <property type="entry name" value="PHOSPHATE REGULON TRANSCRIPTIONAL REGULATORY PROTEIN PHOB"/>
    <property type="match status" value="1"/>
</dbReference>
<dbReference type="PATRIC" id="fig|879305.3.peg.1618"/>
<evidence type="ECO:0000256" key="4">
    <source>
        <dbReference type="ARBA" id="ARBA00023125"/>
    </source>
</evidence>
<dbReference type="Gene3D" id="1.10.10.10">
    <property type="entry name" value="Winged helix-like DNA-binding domain superfamily/Winged helix DNA-binding domain"/>
    <property type="match status" value="1"/>
</dbReference>
<feature type="domain" description="OmpR/PhoB-type" evidence="9">
    <location>
        <begin position="124"/>
        <end position="221"/>
    </location>
</feature>
<dbReference type="GO" id="GO:0000976">
    <property type="term" value="F:transcription cis-regulatory region binding"/>
    <property type="evidence" value="ECO:0007669"/>
    <property type="project" value="TreeGrafter"/>
</dbReference>
<evidence type="ECO:0000256" key="6">
    <source>
        <dbReference type="PROSITE-ProRule" id="PRU00169"/>
    </source>
</evidence>
<keyword evidence="5" id="KW-0804">Transcription</keyword>
<evidence type="ECO:0000313" key="10">
    <source>
        <dbReference type="EMBL" id="EGC81358.1"/>
    </source>
</evidence>
<evidence type="ECO:0000259" key="8">
    <source>
        <dbReference type="PROSITE" id="PS50110"/>
    </source>
</evidence>
<dbReference type="PROSITE" id="PS50110">
    <property type="entry name" value="RESPONSE_REGULATORY"/>
    <property type="match status" value="1"/>
</dbReference>
<protein>
    <submittedName>
        <fullName evidence="10">Putative cell cycle response regulator CtrA</fullName>
    </submittedName>
</protein>
<comment type="caution">
    <text evidence="10">The sequence shown here is derived from an EMBL/GenBank/DDBJ whole genome shotgun (WGS) entry which is preliminary data.</text>
</comment>
<evidence type="ECO:0000256" key="1">
    <source>
        <dbReference type="ARBA" id="ARBA00022553"/>
    </source>
</evidence>
<feature type="modified residue" description="4-aspartylphosphate" evidence="6">
    <location>
        <position position="56"/>
    </location>
</feature>
<dbReference type="Pfam" id="PF00072">
    <property type="entry name" value="Response_reg"/>
    <property type="match status" value="1"/>
</dbReference>
<dbReference type="GO" id="GO:0032993">
    <property type="term" value="C:protein-DNA complex"/>
    <property type="evidence" value="ECO:0007669"/>
    <property type="project" value="TreeGrafter"/>
</dbReference>
<evidence type="ECO:0000256" key="2">
    <source>
        <dbReference type="ARBA" id="ARBA00023012"/>
    </source>
</evidence>
<gene>
    <name evidence="10" type="ORF">HMPREF9290_0331</name>
</gene>
<dbReference type="SUPFAM" id="SSF52172">
    <property type="entry name" value="CheY-like"/>
    <property type="match status" value="1"/>
</dbReference>
<organism evidence="10 11">
    <name type="scientific">Anaerococcus prevotii ACS-065-V-Col13</name>
    <dbReference type="NCBI Taxonomy" id="879305"/>
    <lineage>
        <taxon>Bacteria</taxon>
        <taxon>Bacillati</taxon>
        <taxon>Bacillota</taxon>
        <taxon>Tissierellia</taxon>
        <taxon>Tissierellales</taxon>
        <taxon>Peptoniphilaceae</taxon>
        <taxon>Anaerococcus</taxon>
    </lineage>
</organism>
<dbReference type="SMART" id="SM00448">
    <property type="entry name" value="REC"/>
    <property type="match status" value="1"/>
</dbReference>
<dbReference type="InterPro" id="IPR011006">
    <property type="entry name" value="CheY-like_superfamily"/>
</dbReference>
<dbReference type="PROSITE" id="PS51755">
    <property type="entry name" value="OMPR_PHOB"/>
    <property type="match status" value="1"/>
</dbReference>
<dbReference type="STRING" id="879305.HMPREF9290_0331"/>
<reference evidence="10 11" key="1">
    <citation type="submission" date="2011-01" db="EMBL/GenBank/DDBJ databases">
        <authorList>
            <person name="Durkin A.S."/>
            <person name="Madupu R."/>
            <person name="Torralba M."/>
            <person name="Gillis M."/>
            <person name="Methe B."/>
            <person name="Sutton G."/>
            <person name="Nelson K.E."/>
        </authorList>
    </citation>
    <scope>NUCLEOTIDE SEQUENCE [LARGE SCALE GENOMIC DNA]</scope>
    <source>
        <strain evidence="10 11">ACS-065-V-Col13</strain>
    </source>
</reference>
<evidence type="ECO:0000313" key="11">
    <source>
        <dbReference type="Proteomes" id="UP000005286"/>
    </source>
</evidence>
<dbReference type="CDD" id="cd00383">
    <property type="entry name" value="trans_reg_C"/>
    <property type="match status" value="1"/>
</dbReference>
<evidence type="ECO:0000256" key="3">
    <source>
        <dbReference type="ARBA" id="ARBA00023015"/>
    </source>
</evidence>
<dbReference type="GO" id="GO:0006355">
    <property type="term" value="P:regulation of DNA-templated transcription"/>
    <property type="evidence" value="ECO:0007669"/>
    <property type="project" value="InterPro"/>
</dbReference>
<dbReference type="InterPro" id="IPR001789">
    <property type="entry name" value="Sig_transdc_resp-reg_receiver"/>
</dbReference>
<proteinExistence type="predicted"/>
<dbReference type="Gene3D" id="3.40.50.2300">
    <property type="match status" value="1"/>
</dbReference>
<accession>F0GXT6</accession>
<dbReference type="InterPro" id="IPR016032">
    <property type="entry name" value="Sig_transdc_resp-reg_C-effctor"/>
</dbReference>
<dbReference type="InterPro" id="IPR001867">
    <property type="entry name" value="OmpR/PhoB-type_DNA-bd"/>
</dbReference>
<dbReference type="Proteomes" id="UP000005286">
    <property type="component" value="Unassembled WGS sequence"/>
</dbReference>
<keyword evidence="2" id="KW-0902">Two-component regulatory system</keyword>
<sequence>MGGDLMKILIIEDNISLVSTLKDVLESNSYEVDYILSLEEIDDYALLNSYDLILLDLMLGDYSGFDFLKTIRDDIKTPIIILTAKNTKEDIMRGFGLGADDYITKPFDMDILLARIKARIGRLNQEIYYKKTKFDFDRFLITKECENVQMTSTEARILKFLYDNKGIFLTKEKILFNIFSSLDTSERVVVSHIYNIRQKLLEINADDPIENKWKVGYRWKED</sequence>
<keyword evidence="4 7" id="KW-0238">DNA-binding</keyword>
<dbReference type="SMART" id="SM00862">
    <property type="entry name" value="Trans_reg_C"/>
    <property type="match status" value="1"/>
</dbReference>
<dbReference type="GO" id="GO:0000156">
    <property type="term" value="F:phosphorelay response regulator activity"/>
    <property type="evidence" value="ECO:0007669"/>
    <property type="project" value="TreeGrafter"/>
</dbReference>
<dbReference type="SUPFAM" id="SSF46894">
    <property type="entry name" value="C-terminal effector domain of the bipartite response regulators"/>
    <property type="match status" value="1"/>
</dbReference>
<evidence type="ECO:0000256" key="7">
    <source>
        <dbReference type="PROSITE-ProRule" id="PRU01091"/>
    </source>
</evidence>
<keyword evidence="3" id="KW-0805">Transcription regulation</keyword>
<dbReference type="Pfam" id="PF00486">
    <property type="entry name" value="Trans_reg_C"/>
    <property type="match status" value="1"/>
</dbReference>
<dbReference type="GO" id="GO:0005829">
    <property type="term" value="C:cytosol"/>
    <property type="evidence" value="ECO:0007669"/>
    <property type="project" value="TreeGrafter"/>
</dbReference>
<keyword evidence="11" id="KW-1185">Reference proteome</keyword>
<dbReference type="InterPro" id="IPR039420">
    <property type="entry name" value="WalR-like"/>
</dbReference>
<dbReference type="Gene3D" id="6.10.250.690">
    <property type="match status" value="1"/>
</dbReference>
<evidence type="ECO:0000256" key="5">
    <source>
        <dbReference type="ARBA" id="ARBA00023163"/>
    </source>
</evidence>
<dbReference type="eggNOG" id="COG0745">
    <property type="taxonomic scope" value="Bacteria"/>
</dbReference>
<evidence type="ECO:0000259" key="9">
    <source>
        <dbReference type="PROSITE" id="PS51755"/>
    </source>
</evidence>
<feature type="domain" description="Response regulatory" evidence="8">
    <location>
        <begin position="7"/>
        <end position="120"/>
    </location>
</feature>
<dbReference type="InterPro" id="IPR036388">
    <property type="entry name" value="WH-like_DNA-bd_sf"/>
</dbReference>
<name>F0GXT6_9FIRM</name>